<feature type="transmembrane region" description="Helical" evidence="6">
    <location>
        <begin position="78"/>
        <end position="99"/>
    </location>
</feature>
<evidence type="ECO:0000256" key="3">
    <source>
        <dbReference type="ARBA" id="ARBA00022692"/>
    </source>
</evidence>
<comment type="subcellular location">
    <subcellularLocation>
        <location evidence="1">Membrane</location>
        <topology evidence="1">Multi-pass membrane protein</topology>
    </subcellularLocation>
</comment>
<evidence type="ECO:0000256" key="4">
    <source>
        <dbReference type="ARBA" id="ARBA00022989"/>
    </source>
</evidence>
<dbReference type="EMBL" id="JAUJEA010000011">
    <property type="protein sequence ID" value="MDN5204427.1"/>
    <property type="molecule type" value="Genomic_DNA"/>
</dbReference>
<protein>
    <submittedName>
        <fullName evidence="7">TerC/Alx family metal homeostasis membrane protein</fullName>
    </submittedName>
</protein>
<feature type="transmembrane region" description="Helical" evidence="6">
    <location>
        <begin position="198"/>
        <end position="218"/>
    </location>
</feature>
<feature type="transmembrane region" description="Helical" evidence="6">
    <location>
        <begin position="139"/>
        <end position="157"/>
    </location>
</feature>
<feature type="transmembrane region" description="Helical" evidence="6">
    <location>
        <begin position="45"/>
        <end position="66"/>
    </location>
</feature>
<dbReference type="Pfam" id="PF03741">
    <property type="entry name" value="TerC"/>
    <property type="match status" value="1"/>
</dbReference>
<dbReference type="NCBIfam" id="TIGR03718">
    <property type="entry name" value="R_switched_Alx"/>
    <property type="match status" value="1"/>
</dbReference>
<feature type="transmembrane region" description="Helical" evidence="6">
    <location>
        <begin position="233"/>
        <end position="254"/>
    </location>
</feature>
<name>A0ABT8KUG3_9BACT</name>
<feature type="transmembrane region" description="Helical" evidence="6">
    <location>
        <begin position="111"/>
        <end position="133"/>
    </location>
</feature>
<keyword evidence="4 6" id="KW-1133">Transmembrane helix</keyword>
<evidence type="ECO:0000256" key="2">
    <source>
        <dbReference type="ARBA" id="ARBA00007511"/>
    </source>
</evidence>
<gene>
    <name evidence="7" type="ORF">QQ008_23745</name>
</gene>
<keyword evidence="3 6" id="KW-0812">Transmembrane</keyword>
<reference evidence="7" key="1">
    <citation type="submission" date="2023-06" db="EMBL/GenBank/DDBJ databases">
        <title>Genomic of Parafulvivirga corallium.</title>
        <authorList>
            <person name="Wang G."/>
        </authorList>
    </citation>
    <scope>NUCLEOTIDE SEQUENCE</scope>
    <source>
        <strain evidence="7">BMA10</strain>
    </source>
</reference>
<evidence type="ECO:0000313" key="7">
    <source>
        <dbReference type="EMBL" id="MDN5204427.1"/>
    </source>
</evidence>
<proteinExistence type="inferred from homology"/>
<feature type="transmembrane region" description="Helical" evidence="6">
    <location>
        <begin position="266"/>
        <end position="283"/>
    </location>
</feature>
<organism evidence="7 8">
    <name type="scientific">Splendidivirga corallicola</name>
    <dbReference type="NCBI Taxonomy" id="3051826"/>
    <lineage>
        <taxon>Bacteria</taxon>
        <taxon>Pseudomonadati</taxon>
        <taxon>Bacteroidota</taxon>
        <taxon>Cytophagia</taxon>
        <taxon>Cytophagales</taxon>
        <taxon>Splendidivirgaceae</taxon>
        <taxon>Splendidivirga</taxon>
    </lineage>
</organism>
<feature type="transmembrane region" description="Helical" evidence="6">
    <location>
        <begin position="12"/>
        <end position="33"/>
    </location>
</feature>
<dbReference type="InterPro" id="IPR022369">
    <property type="entry name" value="Integral_membrane_TerC_rswitch"/>
</dbReference>
<dbReference type="RefSeq" id="WP_346754450.1">
    <property type="nucleotide sequence ID" value="NZ_JAUJEA010000011.1"/>
</dbReference>
<evidence type="ECO:0000256" key="5">
    <source>
        <dbReference type="ARBA" id="ARBA00023136"/>
    </source>
</evidence>
<comment type="caution">
    <text evidence="7">The sequence shown here is derived from an EMBL/GenBank/DDBJ whole genome shotgun (WGS) entry which is preliminary data.</text>
</comment>
<evidence type="ECO:0000256" key="1">
    <source>
        <dbReference type="ARBA" id="ARBA00004141"/>
    </source>
</evidence>
<dbReference type="Proteomes" id="UP001172082">
    <property type="component" value="Unassembled WGS sequence"/>
</dbReference>
<evidence type="ECO:0000313" key="8">
    <source>
        <dbReference type="Proteomes" id="UP001172082"/>
    </source>
</evidence>
<dbReference type="PANTHER" id="PTHR30238">
    <property type="entry name" value="MEMBRANE BOUND PREDICTED REDOX MODULATOR"/>
    <property type="match status" value="1"/>
</dbReference>
<accession>A0ABT8KUG3</accession>
<keyword evidence="5 6" id="KW-0472">Membrane</keyword>
<keyword evidence="8" id="KW-1185">Reference proteome</keyword>
<dbReference type="InterPro" id="IPR005496">
    <property type="entry name" value="Integral_membrane_TerC"/>
</dbReference>
<comment type="similarity">
    <text evidence="2">Belongs to the TerC family.</text>
</comment>
<evidence type="ECO:0000256" key="6">
    <source>
        <dbReference type="SAM" id="Phobius"/>
    </source>
</evidence>
<feature type="transmembrane region" description="Helical" evidence="6">
    <location>
        <begin position="289"/>
        <end position="309"/>
    </location>
</feature>
<dbReference type="PANTHER" id="PTHR30238:SF0">
    <property type="entry name" value="THYLAKOID MEMBRANE PROTEIN TERC, CHLOROPLASTIC"/>
    <property type="match status" value="1"/>
</dbReference>
<sequence length="316" mass="36101">MKLGFILNDNETSLFILFGIIIVTFLIIDLGVLNREAKKISTESALYQTIFWIVISVAFGFVIYFYDGGSEPMFEYFSAYITEKALSVDNIFVIILILNYFKVEEQYYHKILFWGILGAIVFRAVFIFAGVFLVSKLHWVLYIFGAFLVYSGIKLFFEDGEEDFEPEKSPVVRLSRKYLKITKSHFGGKFIVSSPKGFLFTPLFMVLILIETTDLIFAVDSIPAAFAITKSEFILYTSNIFAVLGLRAMFFLLAGILNRFYLLQKGLAFVLSFIGVKMLLEMFSLHIPIYVSFAVILGTITFSILFSVFRPKPEVE</sequence>